<protein>
    <submittedName>
        <fullName evidence="3">Uncharacterized protein</fullName>
    </submittedName>
</protein>
<sequence>MNSRLAVCVIVLLLIASLPAGIAGAGGFSSAPDTFGASDPAIASGVSDGSPGSMANEDDVLHQRTELRHLPERPGEFEVETTFEPPEPLRGLEVDLSDDAVVASLEGFEETGDGTYRWDEATGEPSIRYEMPADRTGTVRHDHDDRDGYTFVDTGEWGVVQVPSVGLSLRTPQSVTLGIEETVAVDGEGAAGDDIAFFGPVEEYERTVDGETIRLVVPEAADLAETPDDILESIAAASERLDVGSSSDEVFVVAVPTDVDWGPRGVQYGDADAWVAADAELDVAANVWLHEYVHVRQGFASGETTADARWLVEAQAEYYAALLGYEEGAIRFGEFGDHLERGERSPYADGTLNDPSSWADSDTDYVKGPLVYGEIDRQLRLATDGDRTLEDVFRQLNAQDGAVSEADFLTALEDAGGSEVRSIAERYTQTDETPEMWNRWDHGDAFDQPSATVEYRLGSEPVEVAGQSWERWDSSDLDGVETRNDAGTDGGDVMAVPAGETVTVPVAMANVDDRAGTADATLEANGEIVAIEQRSLEPGERATTRLSWEPTSPGVYDLRVGDDRLTVFVRSSPSLTVTDLRVDPDSVDPGETVTATATVTAGGTLPAAGTLPFQSANGVVTADPVALASGETGTTAVDLTFDDDGRYEVTAGEQSTTVTVGGGLSTVVSAVDSIAGFGSVAGIVALTVALTIAMLGRRR</sequence>
<evidence type="ECO:0000256" key="1">
    <source>
        <dbReference type="SAM" id="MobiDB-lite"/>
    </source>
</evidence>
<name>A0A1G9GUE3_9EURY</name>
<feature type="region of interest" description="Disordered" evidence="1">
    <location>
        <begin position="70"/>
        <end position="90"/>
    </location>
</feature>
<dbReference type="InterPro" id="IPR013783">
    <property type="entry name" value="Ig-like_fold"/>
</dbReference>
<reference evidence="4" key="1">
    <citation type="submission" date="2016-10" db="EMBL/GenBank/DDBJ databases">
        <authorList>
            <person name="Varghese N."/>
            <person name="Submissions S."/>
        </authorList>
    </citation>
    <scope>NUCLEOTIDE SEQUENCE [LARGE SCALE GENOMIC DNA]</scope>
    <source>
        <strain evidence="4">B4,CECT 8067,JCM 17497</strain>
    </source>
</reference>
<proteinExistence type="predicted"/>
<evidence type="ECO:0000313" key="3">
    <source>
        <dbReference type="EMBL" id="SDL04296.1"/>
    </source>
</evidence>
<accession>A0A1G9GUE3</accession>
<organism evidence="3 4">
    <name type="scientific">Natronorubrum texcoconense</name>
    <dbReference type="NCBI Taxonomy" id="1095776"/>
    <lineage>
        <taxon>Archaea</taxon>
        <taxon>Methanobacteriati</taxon>
        <taxon>Methanobacteriota</taxon>
        <taxon>Stenosarchaea group</taxon>
        <taxon>Halobacteria</taxon>
        <taxon>Halobacteriales</taxon>
        <taxon>Natrialbaceae</taxon>
        <taxon>Natronorubrum</taxon>
    </lineage>
</organism>
<dbReference type="Gene3D" id="2.60.40.10">
    <property type="entry name" value="Immunoglobulins"/>
    <property type="match status" value="2"/>
</dbReference>
<gene>
    <name evidence="3" type="ORF">SAMN04515672_0014</name>
</gene>
<dbReference type="InterPro" id="IPR027268">
    <property type="entry name" value="Peptidase_M4/M1_CTD_sf"/>
</dbReference>
<dbReference type="RefSeq" id="WP_090312187.1">
    <property type="nucleotide sequence ID" value="NZ_FNFE01000010.1"/>
</dbReference>
<feature type="transmembrane region" description="Helical" evidence="2">
    <location>
        <begin position="674"/>
        <end position="695"/>
    </location>
</feature>
<dbReference type="AlphaFoldDB" id="A0A1G9GUE3"/>
<dbReference type="OrthoDB" id="271491at2157"/>
<keyword evidence="2" id="KW-0812">Transmembrane</keyword>
<evidence type="ECO:0000256" key="2">
    <source>
        <dbReference type="SAM" id="Phobius"/>
    </source>
</evidence>
<keyword evidence="2" id="KW-0472">Membrane</keyword>
<dbReference type="Gene3D" id="1.10.390.10">
    <property type="entry name" value="Neutral Protease Domain 2"/>
    <property type="match status" value="1"/>
</dbReference>
<dbReference type="EMBL" id="FNFE01000010">
    <property type="protein sequence ID" value="SDL04296.1"/>
    <property type="molecule type" value="Genomic_DNA"/>
</dbReference>
<evidence type="ECO:0000313" key="4">
    <source>
        <dbReference type="Proteomes" id="UP000198882"/>
    </source>
</evidence>
<dbReference type="Proteomes" id="UP000198882">
    <property type="component" value="Unassembled WGS sequence"/>
</dbReference>
<keyword evidence="4" id="KW-1185">Reference proteome</keyword>
<keyword evidence="2" id="KW-1133">Transmembrane helix</keyword>